<proteinExistence type="predicted"/>
<reference evidence="1 2" key="1">
    <citation type="submission" date="2019-03" db="EMBL/GenBank/DDBJ databases">
        <title>First draft genome of Liparis tanakae, snailfish: a comprehensive survey of snailfish specific genes.</title>
        <authorList>
            <person name="Kim W."/>
            <person name="Song I."/>
            <person name="Jeong J.-H."/>
            <person name="Kim D."/>
            <person name="Kim S."/>
            <person name="Ryu S."/>
            <person name="Song J.Y."/>
            <person name="Lee S.K."/>
        </authorList>
    </citation>
    <scope>NUCLEOTIDE SEQUENCE [LARGE SCALE GENOMIC DNA]</scope>
    <source>
        <tissue evidence="1">Muscle</tissue>
    </source>
</reference>
<evidence type="ECO:0000313" key="2">
    <source>
        <dbReference type="Proteomes" id="UP000314294"/>
    </source>
</evidence>
<protein>
    <submittedName>
        <fullName evidence="1">Uncharacterized protein</fullName>
    </submittedName>
</protein>
<organism evidence="1 2">
    <name type="scientific">Liparis tanakae</name>
    <name type="common">Tanaka's snailfish</name>
    <dbReference type="NCBI Taxonomy" id="230148"/>
    <lineage>
        <taxon>Eukaryota</taxon>
        <taxon>Metazoa</taxon>
        <taxon>Chordata</taxon>
        <taxon>Craniata</taxon>
        <taxon>Vertebrata</taxon>
        <taxon>Euteleostomi</taxon>
        <taxon>Actinopterygii</taxon>
        <taxon>Neopterygii</taxon>
        <taxon>Teleostei</taxon>
        <taxon>Neoteleostei</taxon>
        <taxon>Acanthomorphata</taxon>
        <taxon>Eupercaria</taxon>
        <taxon>Perciformes</taxon>
        <taxon>Cottioidei</taxon>
        <taxon>Cottales</taxon>
        <taxon>Liparidae</taxon>
        <taxon>Liparis</taxon>
    </lineage>
</organism>
<sequence>MRWSPPEGTRVESTSESVGAISDRRCLSSSRLTALEAEIADCKTENRIGGLKFLSRCREFVFIVGR</sequence>
<keyword evidence="2" id="KW-1185">Reference proteome</keyword>
<gene>
    <name evidence="1" type="ORF">EYF80_041005</name>
</gene>
<dbReference type="EMBL" id="SRLO01000682">
    <property type="protein sequence ID" value="TNN48766.1"/>
    <property type="molecule type" value="Genomic_DNA"/>
</dbReference>
<dbReference type="AlphaFoldDB" id="A0A4Z2G5B9"/>
<comment type="caution">
    <text evidence="1">The sequence shown here is derived from an EMBL/GenBank/DDBJ whole genome shotgun (WGS) entry which is preliminary data.</text>
</comment>
<accession>A0A4Z2G5B9</accession>
<name>A0A4Z2G5B9_9TELE</name>
<dbReference type="Proteomes" id="UP000314294">
    <property type="component" value="Unassembled WGS sequence"/>
</dbReference>
<evidence type="ECO:0000313" key="1">
    <source>
        <dbReference type="EMBL" id="TNN48766.1"/>
    </source>
</evidence>